<feature type="compositionally biased region" description="Basic residues" evidence="3">
    <location>
        <begin position="462"/>
        <end position="472"/>
    </location>
</feature>
<evidence type="ECO:0000313" key="5">
    <source>
        <dbReference type="Proteomes" id="UP000290809"/>
    </source>
</evidence>
<protein>
    <recommendedName>
        <fullName evidence="2">Nuclear cap-binding protein subunit 3</fullName>
    </recommendedName>
</protein>
<feature type="region of interest" description="Disordered" evidence="3">
    <location>
        <begin position="583"/>
        <end position="617"/>
    </location>
</feature>
<proteinExistence type="inferred from homology"/>
<dbReference type="PANTHER" id="PTHR16291:SF0">
    <property type="entry name" value="NUCLEAR CAP-BINDING PROTEIN SUBUNIT 3"/>
    <property type="match status" value="1"/>
</dbReference>
<feature type="compositionally biased region" description="Low complexity" evidence="3">
    <location>
        <begin position="517"/>
        <end position="534"/>
    </location>
</feature>
<organism evidence="4 5">
    <name type="scientific">Schistosoma bovis</name>
    <name type="common">Blood fluke</name>
    <dbReference type="NCBI Taxonomy" id="6184"/>
    <lineage>
        <taxon>Eukaryota</taxon>
        <taxon>Metazoa</taxon>
        <taxon>Spiralia</taxon>
        <taxon>Lophotrochozoa</taxon>
        <taxon>Platyhelminthes</taxon>
        <taxon>Trematoda</taxon>
        <taxon>Digenea</taxon>
        <taxon>Strigeidida</taxon>
        <taxon>Schistosomatoidea</taxon>
        <taxon>Schistosomatidae</taxon>
        <taxon>Schistosoma</taxon>
    </lineage>
</organism>
<dbReference type="STRING" id="6184.A0A430QNI1"/>
<evidence type="ECO:0000256" key="2">
    <source>
        <dbReference type="ARBA" id="ARBA00019876"/>
    </source>
</evidence>
<name>A0A430QNI1_SCHBO</name>
<gene>
    <name evidence="4" type="ORF">DC041_0000101</name>
</gene>
<evidence type="ECO:0000256" key="3">
    <source>
        <dbReference type="SAM" id="MobiDB-lite"/>
    </source>
</evidence>
<comment type="caution">
    <text evidence="4">The sequence shown here is derived from an EMBL/GenBank/DDBJ whole genome shotgun (WGS) entry which is preliminary data.</text>
</comment>
<evidence type="ECO:0000313" key="4">
    <source>
        <dbReference type="EMBL" id="RTG89283.1"/>
    </source>
</evidence>
<dbReference type="GO" id="GO:0003729">
    <property type="term" value="F:mRNA binding"/>
    <property type="evidence" value="ECO:0007669"/>
    <property type="project" value="InterPro"/>
</dbReference>
<evidence type="ECO:0000256" key="1">
    <source>
        <dbReference type="ARBA" id="ARBA00006069"/>
    </source>
</evidence>
<dbReference type="GO" id="GO:0000340">
    <property type="term" value="F:RNA 7-methylguanosine cap binding"/>
    <property type="evidence" value="ECO:0007669"/>
    <property type="project" value="InterPro"/>
</dbReference>
<sequence>MQEMYLFYTDGLQSVWRTIKLMAVSVPCLKVTVDVDGCDVPAEQKDQILSPIYCSCQFEKKFISFCGYRTWFYAELKTLMQEMYLFYTDGLQSVWRTIKLMAVSVPCLKVTVDVDGCDVPAEQKDQILSPIYCSCQSEFCNCGSTLAITQASAAKIYHHLGFPKGRNEILEQGYRSNALHIWGTHNLSTEDVLSWLSDYSPKCIEWINDASCNVVFEDENTVLRAIADFAEPFDRRVALAAAAALASLLEKDDINHVGLSQSDNLDEIFEDRKSLTLSNETLDSIEQFSQHLPPTGRWYKALSVPPQTISLFLRFPHKTDVKLPGAERRSLYYRRFGNPNYGGMTGILSRSYRRRVRISRIKSSNDPNGDSRHIESLSAQFAELVANAYDDPDSVVSQIVGNSNYNIWNSASQAPAPERPLIVYDNLYDESDQVAHPAIFPKYTTKSNTRQRRNASEFPVPKPRRQPHKWPRRDRGPIPNRWLTNEDDDEDEDDIFETPEPGTIVVLDPREPWGSALSGDSKPSLRSSGSSRVKPANRHYPRSIATVTLMPDTDVNDGINLVEDENALRTRRLLASMSMVADIESNSGRPRSVSERLGVPGNRPIKSRKPNIWQRLG</sequence>
<reference evidence="4 5" key="1">
    <citation type="journal article" date="2019" name="PLoS Pathog.">
        <title>Genome sequence of the bovine parasite Schistosoma bovis Tanzania.</title>
        <authorList>
            <person name="Oey H."/>
            <person name="Zakrzewski M."/>
            <person name="Gobert G."/>
            <person name="Gravermann K."/>
            <person name="Stoye J."/>
            <person name="Jones M."/>
            <person name="Mcmanus D."/>
            <person name="Krause L."/>
        </authorList>
    </citation>
    <scope>NUCLEOTIDE SEQUENCE [LARGE SCALE GENOMIC DNA]</scope>
    <source>
        <strain evidence="4 5">TAN1997</strain>
    </source>
</reference>
<feature type="region of interest" description="Disordered" evidence="3">
    <location>
        <begin position="439"/>
        <end position="537"/>
    </location>
</feature>
<feature type="compositionally biased region" description="Acidic residues" evidence="3">
    <location>
        <begin position="485"/>
        <end position="497"/>
    </location>
</feature>
<keyword evidence="5" id="KW-1185">Reference proteome</keyword>
<dbReference type="EMBL" id="QMKO01001513">
    <property type="protein sequence ID" value="RTG89283.1"/>
    <property type="molecule type" value="Genomic_DNA"/>
</dbReference>
<dbReference type="AlphaFoldDB" id="A0A430QNI1"/>
<dbReference type="Pfam" id="PF10309">
    <property type="entry name" value="NCBP3"/>
    <property type="match status" value="1"/>
</dbReference>
<dbReference type="GO" id="GO:0005634">
    <property type="term" value="C:nucleus"/>
    <property type="evidence" value="ECO:0007669"/>
    <property type="project" value="TreeGrafter"/>
</dbReference>
<dbReference type="PANTHER" id="PTHR16291">
    <property type="entry name" value="NUCLEAR CAP-BINDING PROTEIN SUBUNIT 3"/>
    <property type="match status" value="1"/>
</dbReference>
<accession>A0A430QNI1</accession>
<comment type="similarity">
    <text evidence="1">Belongs to the NCBP3 family.</text>
</comment>
<dbReference type="Proteomes" id="UP000290809">
    <property type="component" value="Unassembled WGS sequence"/>
</dbReference>
<dbReference type="InterPro" id="IPR019416">
    <property type="entry name" value="NCBP3"/>
</dbReference>